<evidence type="ECO:0008006" key="3">
    <source>
        <dbReference type="Google" id="ProtNLM"/>
    </source>
</evidence>
<proteinExistence type="predicted"/>
<reference evidence="2" key="1">
    <citation type="journal article" date="2019" name="Int. J. Syst. Evol. Microbiol.">
        <title>The Global Catalogue of Microorganisms (GCM) 10K type strain sequencing project: providing services to taxonomists for standard genome sequencing and annotation.</title>
        <authorList>
            <consortium name="The Broad Institute Genomics Platform"/>
            <consortium name="The Broad Institute Genome Sequencing Center for Infectious Disease"/>
            <person name="Wu L."/>
            <person name="Ma J."/>
        </authorList>
    </citation>
    <scope>NUCLEOTIDE SEQUENCE [LARGE SCALE GENOMIC DNA]</scope>
    <source>
        <strain evidence="2">JCM 16673</strain>
    </source>
</reference>
<gene>
    <name evidence="1" type="ORF">GCM10022212_35490</name>
</gene>
<dbReference type="Proteomes" id="UP001501353">
    <property type="component" value="Unassembled WGS sequence"/>
</dbReference>
<sequence length="143" mass="16109">MAKQSFFDQAEDCIRRIDARATVARIRVLAVLLAQQSAVTHHQIETTLDQDEKIDRVTLYRALDWLAANGLVHKVVSADRVWLFLFNNKDAEHHQHAHFKCTRCAEVICLNDLGAANNVPPLPNGYRSLEIEMTVKGLCAKCA</sequence>
<organism evidence="1 2">
    <name type="scientific">Actimicrobium antarcticum</name>
    <dbReference type="NCBI Taxonomy" id="1051899"/>
    <lineage>
        <taxon>Bacteria</taxon>
        <taxon>Pseudomonadati</taxon>
        <taxon>Pseudomonadota</taxon>
        <taxon>Betaproteobacteria</taxon>
        <taxon>Burkholderiales</taxon>
        <taxon>Oxalobacteraceae</taxon>
        <taxon>Actimicrobium</taxon>
    </lineage>
</organism>
<dbReference type="Gene3D" id="1.10.10.10">
    <property type="entry name" value="Winged helix-like DNA-binding domain superfamily/Winged helix DNA-binding domain"/>
    <property type="match status" value="1"/>
</dbReference>
<dbReference type="PANTHER" id="PTHR33202:SF7">
    <property type="entry name" value="FERRIC UPTAKE REGULATION PROTEIN"/>
    <property type="match status" value="1"/>
</dbReference>
<comment type="caution">
    <text evidence="1">The sequence shown here is derived from an EMBL/GenBank/DDBJ whole genome shotgun (WGS) entry which is preliminary data.</text>
</comment>
<dbReference type="EMBL" id="BAAAZE010000014">
    <property type="protein sequence ID" value="GAA4033256.1"/>
    <property type="molecule type" value="Genomic_DNA"/>
</dbReference>
<dbReference type="PANTHER" id="PTHR33202">
    <property type="entry name" value="ZINC UPTAKE REGULATION PROTEIN"/>
    <property type="match status" value="1"/>
</dbReference>
<evidence type="ECO:0000313" key="2">
    <source>
        <dbReference type="Proteomes" id="UP001501353"/>
    </source>
</evidence>
<dbReference type="Pfam" id="PF01475">
    <property type="entry name" value="FUR"/>
    <property type="match status" value="1"/>
</dbReference>
<keyword evidence="2" id="KW-1185">Reference proteome</keyword>
<protein>
    <recommendedName>
        <fullName evidence="3">Ferric uptake regulation protein</fullName>
    </recommendedName>
</protein>
<dbReference type="InterPro" id="IPR036388">
    <property type="entry name" value="WH-like_DNA-bd_sf"/>
</dbReference>
<evidence type="ECO:0000313" key="1">
    <source>
        <dbReference type="EMBL" id="GAA4033256.1"/>
    </source>
</evidence>
<dbReference type="InterPro" id="IPR002481">
    <property type="entry name" value="FUR"/>
</dbReference>
<accession>A0ABP7TYM8</accession>
<dbReference type="SUPFAM" id="SSF46785">
    <property type="entry name" value="Winged helix' DNA-binding domain"/>
    <property type="match status" value="1"/>
</dbReference>
<dbReference type="RefSeq" id="WP_344765418.1">
    <property type="nucleotide sequence ID" value="NZ_BAAAZE010000014.1"/>
</dbReference>
<name>A0ABP7TYM8_9BURK</name>
<dbReference type="InterPro" id="IPR036390">
    <property type="entry name" value="WH_DNA-bd_sf"/>
</dbReference>